<reference evidence="1 2" key="1">
    <citation type="submission" date="2021-03" db="EMBL/GenBank/DDBJ databases">
        <title>Novel species identification of genus Shewanella.</title>
        <authorList>
            <person name="Liu G."/>
            <person name="Zhang Q."/>
        </authorList>
    </citation>
    <scope>NUCLEOTIDE SEQUENCE [LARGE SCALE GENOMIC DNA]</scope>
    <source>
        <strain evidence="1 2">FJAT-53726</strain>
    </source>
</reference>
<evidence type="ECO:0000313" key="1">
    <source>
        <dbReference type="EMBL" id="QSX28678.1"/>
    </source>
</evidence>
<sequence>MSEMNTELGQFVSNVQESQLLWGLQDAGGEGWVVCDSSEYEDTDVMPLWSSEALAKSHCTEEWANYLVASISLVEFLEYWVEDLNNDGVLIGVDWKANEDCLELDPVDVAKALAEVEAE</sequence>
<evidence type="ECO:0000313" key="2">
    <source>
        <dbReference type="Proteomes" id="UP000663281"/>
    </source>
</evidence>
<dbReference type="KEGG" id="scyp:JYB88_10290"/>
<proteinExistence type="predicted"/>
<dbReference type="EMBL" id="CP071504">
    <property type="protein sequence ID" value="QSX28678.1"/>
    <property type="molecule type" value="Genomic_DNA"/>
</dbReference>
<protein>
    <submittedName>
        <fullName evidence="1">DUF2750 domain-containing protein</fullName>
    </submittedName>
</protein>
<gene>
    <name evidence="1" type="ORF">JYB88_10290</name>
</gene>
<dbReference type="AlphaFoldDB" id="A0A974XK20"/>
<dbReference type="Proteomes" id="UP000663281">
    <property type="component" value="Chromosome"/>
</dbReference>
<organism evidence="1 2">
    <name type="scientific">Shewanella cyperi</name>
    <dbReference type="NCBI Taxonomy" id="2814292"/>
    <lineage>
        <taxon>Bacteria</taxon>
        <taxon>Pseudomonadati</taxon>
        <taxon>Pseudomonadota</taxon>
        <taxon>Gammaproteobacteria</taxon>
        <taxon>Alteromonadales</taxon>
        <taxon>Shewanellaceae</taxon>
        <taxon>Shewanella</taxon>
    </lineage>
</organism>
<dbReference type="RefSeq" id="WP_207319990.1">
    <property type="nucleotide sequence ID" value="NZ_CP071501.1"/>
</dbReference>
<name>A0A974XK20_9GAMM</name>
<accession>A0A974XK20</accession>
<dbReference type="Pfam" id="PF11042">
    <property type="entry name" value="DUF2750"/>
    <property type="match status" value="1"/>
</dbReference>
<keyword evidence="2" id="KW-1185">Reference proteome</keyword>
<dbReference type="InterPro" id="IPR021284">
    <property type="entry name" value="DUF2750"/>
</dbReference>